<keyword evidence="2" id="KW-1185">Reference proteome</keyword>
<organism evidence="1 2">
    <name type="scientific">Brachybacterium rhamnosum</name>
    <dbReference type="NCBI Taxonomy" id="173361"/>
    <lineage>
        <taxon>Bacteria</taxon>
        <taxon>Bacillati</taxon>
        <taxon>Actinomycetota</taxon>
        <taxon>Actinomycetes</taxon>
        <taxon>Micrococcales</taxon>
        <taxon>Dermabacteraceae</taxon>
        <taxon>Brachybacterium</taxon>
    </lineage>
</organism>
<evidence type="ECO:0000313" key="2">
    <source>
        <dbReference type="Proteomes" id="UP001597280"/>
    </source>
</evidence>
<accession>A0ABW4Q1A0</accession>
<comment type="caution">
    <text evidence="1">The sequence shown here is derived from an EMBL/GenBank/DDBJ whole genome shotgun (WGS) entry which is preliminary data.</text>
</comment>
<reference evidence="2" key="1">
    <citation type="journal article" date="2019" name="Int. J. Syst. Evol. Microbiol.">
        <title>The Global Catalogue of Microorganisms (GCM) 10K type strain sequencing project: providing services to taxonomists for standard genome sequencing and annotation.</title>
        <authorList>
            <consortium name="The Broad Institute Genomics Platform"/>
            <consortium name="The Broad Institute Genome Sequencing Center for Infectious Disease"/>
            <person name="Wu L."/>
            <person name="Ma J."/>
        </authorList>
    </citation>
    <scope>NUCLEOTIDE SEQUENCE [LARGE SCALE GENOMIC DNA]</scope>
    <source>
        <strain evidence="2">JCM 11650</strain>
    </source>
</reference>
<protein>
    <submittedName>
        <fullName evidence="1">Uncharacterized protein</fullName>
    </submittedName>
</protein>
<evidence type="ECO:0000313" key="1">
    <source>
        <dbReference type="EMBL" id="MFD1836252.1"/>
    </source>
</evidence>
<sequence length="61" mass="6478">MRATPVYDSTLADAIDALPAGDTAAADRLEALDLATLPDEVCPMYAKQTWPSPVAVLGFDR</sequence>
<dbReference type="Proteomes" id="UP001597280">
    <property type="component" value="Unassembled WGS sequence"/>
</dbReference>
<dbReference type="RefSeq" id="WP_343905632.1">
    <property type="nucleotide sequence ID" value="NZ_BAAAIS010000003.1"/>
</dbReference>
<name>A0ABW4Q1A0_9MICO</name>
<gene>
    <name evidence="1" type="ORF">ACFSDA_14370</name>
</gene>
<dbReference type="EMBL" id="JBHUFL010000003">
    <property type="protein sequence ID" value="MFD1836252.1"/>
    <property type="molecule type" value="Genomic_DNA"/>
</dbReference>
<proteinExistence type="predicted"/>